<evidence type="ECO:0000313" key="2">
    <source>
        <dbReference type="Proteomes" id="UP000028725"/>
    </source>
</evidence>
<dbReference type="STRING" id="394096.DB31_6172"/>
<sequence length="240" mass="26343">MTEQSPRFSNAPPPQLGRVAFHAVASGLAPLIPIPFLDDYALRQVRERMVRAVLQDHSLPTPAKAVSVLAGSQNSITLGGRVINLFKGLALLPLKKVFRKAFILLWVKDCVDMASYSLHHGYLLQHALTRGDLTALTLDGDAPLRVHDAILAACKEQDSRPINQLLSRLFASSKLLLSEATKAIMNPLLGQPRVPEKGEEAEVASLADRLAAALWEQRGYFSTLEERYQRHLQGGPTPSL</sequence>
<reference evidence="1 2" key="1">
    <citation type="submission" date="2014-04" db="EMBL/GenBank/DDBJ databases">
        <title>Genome assembly of Hyalangium minutum DSM 14724.</title>
        <authorList>
            <person name="Sharma G."/>
            <person name="Subramanian S."/>
        </authorList>
    </citation>
    <scope>NUCLEOTIDE SEQUENCE [LARGE SCALE GENOMIC DNA]</scope>
    <source>
        <strain evidence="1 2">DSM 14724</strain>
    </source>
</reference>
<dbReference type="PATRIC" id="fig|394096.3.peg.8889"/>
<keyword evidence="2" id="KW-1185">Reference proteome</keyword>
<dbReference type="OrthoDB" id="5509870at2"/>
<dbReference type="RefSeq" id="WP_044199792.1">
    <property type="nucleotide sequence ID" value="NZ_JMCB01000034.1"/>
</dbReference>
<dbReference type="AlphaFoldDB" id="A0A085VTW2"/>
<dbReference type="EMBL" id="JMCB01000034">
    <property type="protein sequence ID" value="KFE58875.1"/>
    <property type="molecule type" value="Genomic_DNA"/>
</dbReference>
<accession>A0A085VTW2</accession>
<protein>
    <submittedName>
        <fullName evidence="1">Uncharacterized protein</fullName>
    </submittedName>
</protein>
<gene>
    <name evidence="1" type="ORF">DB31_6172</name>
</gene>
<dbReference type="Proteomes" id="UP000028725">
    <property type="component" value="Unassembled WGS sequence"/>
</dbReference>
<evidence type="ECO:0000313" key="1">
    <source>
        <dbReference type="EMBL" id="KFE58875.1"/>
    </source>
</evidence>
<organism evidence="1 2">
    <name type="scientific">Hyalangium minutum</name>
    <dbReference type="NCBI Taxonomy" id="394096"/>
    <lineage>
        <taxon>Bacteria</taxon>
        <taxon>Pseudomonadati</taxon>
        <taxon>Myxococcota</taxon>
        <taxon>Myxococcia</taxon>
        <taxon>Myxococcales</taxon>
        <taxon>Cystobacterineae</taxon>
        <taxon>Archangiaceae</taxon>
        <taxon>Hyalangium</taxon>
    </lineage>
</organism>
<proteinExistence type="predicted"/>
<name>A0A085VTW2_9BACT</name>
<comment type="caution">
    <text evidence="1">The sequence shown here is derived from an EMBL/GenBank/DDBJ whole genome shotgun (WGS) entry which is preliminary data.</text>
</comment>